<evidence type="ECO:0000259" key="1">
    <source>
        <dbReference type="Pfam" id="PF13477"/>
    </source>
</evidence>
<dbReference type="Pfam" id="PF13692">
    <property type="entry name" value="Glyco_trans_1_4"/>
    <property type="match status" value="1"/>
</dbReference>
<name>A0A5C7A4E3_9GAMM</name>
<organism evidence="2 3">
    <name type="scientific">Psychrobacter frigidicola</name>
    <dbReference type="NCBI Taxonomy" id="45611"/>
    <lineage>
        <taxon>Bacteria</taxon>
        <taxon>Pseudomonadati</taxon>
        <taxon>Pseudomonadota</taxon>
        <taxon>Gammaproteobacteria</taxon>
        <taxon>Moraxellales</taxon>
        <taxon>Moraxellaceae</taxon>
        <taxon>Psychrobacter</taxon>
    </lineage>
</organism>
<gene>
    <name evidence="2" type="ORF">ES754_03925</name>
</gene>
<reference evidence="2 3" key="1">
    <citation type="submission" date="2019-08" db="EMBL/GenBank/DDBJ databases">
        <title>Genome sequence of Psychrobacter frigidicola ACAM304 (type strain).</title>
        <authorList>
            <person name="Bowman J.P."/>
        </authorList>
    </citation>
    <scope>NUCLEOTIDE SEQUENCE [LARGE SCALE GENOMIC DNA]</scope>
    <source>
        <strain evidence="2 3">ACAM 304</strain>
    </source>
</reference>
<evidence type="ECO:0000313" key="3">
    <source>
        <dbReference type="Proteomes" id="UP000321903"/>
    </source>
</evidence>
<dbReference type="Proteomes" id="UP000321903">
    <property type="component" value="Unassembled WGS sequence"/>
</dbReference>
<dbReference type="RefSeq" id="WP_147222235.1">
    <property type="nucleotide sequence ID" value="NZ_CAJGYY010000001.1"/>
</dbReference>
<sequence>MKFLICANYLPHVLNFRGKLLEAIAKLGYEVHVLAPDPKAHTEDYNTLVNSGYFIHSIPMQRTGTNPIADIKTLMVTYRLLRKIKPDYILSYTIKPIIYGTLAAWLAKVPKRFILFSGLGYTFQEIEDTNQRSVFQTLIYSLHQQALAKSSKVFFQNPDDLNLFKKLNLLKSTTPTVIVNGSGVDVADFNVLPFPHDDSGNIKTSFLLIARLLKDKGIVEYVEAAKIIKEQHPAAEFHLVGYIDENPAAISQSQLDEWVANDIVNYWGKLNDVRPAIAASSIYVLPSYREGTSRSVLEAMAMGRPVITTDAPGCRETVTEGHNGYLVPVKAVNELAAAMEKFIVNPELIAIMGQESRKLTEEIYDVHKVNEIMIKEMGLVNKMA</sequence>
<dbReference type="EMBL" id="VORZ01000001">
    <property type="protein sequence ID" value="TXD98102.1"/>
    <property type="molecule type" value="Genomic_DNA"/>
</dbReference>
<protein>
    <submittedName>
        <fullName evidence="2">Glycosyltransferase family 4 protein</fullName>
    </submittedName>
</protein>
<keyword evidence="3" id="KW-1185">Reference proteome</keyword>
<dbReference type="CDD" id="cd03808">
    <property type="entry name" value="GT4_CapM-like"/>
    <property type="match status" value="1"/>
</dbReference>
<accession>A0A5C7A4E3</accession>
<feature type="domain" description="Glycosyltransferase subfamily 4-like N-terminal" evidence="1">
    <location>
        <begin position="19"/>
        <end position="157"/>
    </location>
</feature>
<dbReference type="OrthoDB" id="9775208at2"/>
<proteinExistence type="predicted"/>
<dbReference type="Pfam" id="PF13477">
    <property type="entry name" value="Glyco_trans_4_2"/>
    <property type="match status" value="1"/>
</dbReference>
<dbReference type="PANTHER" id="PTHR12526:SF638">
    <property type="entry name" value="SPORE COAT PROTEIN SA"/>
    <property type="match status" value="1"/>
</dbReference>
<dbReference type="GO" id="GO:0016757">
    <property type="term" value="F:glycosyltransferase activity"/>
    <property type="evidence" value="ECO:0007669"/>
    <property type="project" value="TreeGrafter"/>
</dbReference>
<dbReference type="SUPFAM" id="SSF53756">
    <property type="entry name" value="UDP-Glycosyltransferase/glycogen phosphorylase"/>
    <property type="match status" value="1"/>
</dbReference>
<keyword evidence="2" id="KW-0808">Transferase</keyword>
<dbReference type="AlphaFoldDB" id="A0A5C7A4E3"/>
<evidence type="ECO:0000313" key="2">
    <source>
        <dbReference type="EMBL" id="TXD98102.1"/>
    </source>
</evidence>
<comment type="caution">
    <text evidence="2">The sequence shown here is derived from an EMBL/GenBank/DDBJ whole genome shotgun (WGS) entry which is preliminary data.</text>
</comment>
<dbReference type="InterPro" id="IPR028098">
    <property type="entry name" value="Glyco_trans_4-like_N"/>
</dbReference>
<dbReference type="PANTHER" id="PTHR12526">
    <property type="entry name" value="GLYCOSYLTRANSFERASE"/>
    <property type="match status" value="1"/>
</dbReference>
<dbReference type="Gene3D" id="3.40.50.2000">
    <property type="entry name" value="Glycogen Phosphorylase B"/>
    <property type="match status" value="2"/>
</dbReference>